<dbReference type="EMBL" id="ML119653">
    <property type="protein sequence ID" value="RPA85458.1"/>
    <property type="molecule type" value="Genomic_DNA"/>
</dbReference>
<dbReference type="Pfam" id="PF11559">
    <property type="entry name" value="ADIP"/>
    <property type="match status" value="1"/>
</dbReference>
<evidence type="ECO:0000313" key="6">
    <source>
        <dbReference type="Proteomes" id="UP000275078"/>
    </source>
</evidence>
<feature type="coiled-coil region" evidence="3">
    <location>
        <begin position="51"/>
        <end position="99"/>
    </location>
</feature>
<dbReference type="STRING" id="1160509.A0A3N4IL75"/>
<gene>
    <name evidence="5" type="ORF">BJ508DRAFT_302732</name>
</gene>
<feature type="region of interest" description="Disordered" evidence="4">
    <location>
        <begin position="337"/>
        <end position="441"/>
    </location>
</feature>
<evidence type="ECO:0000313" key="5">
    <source>
        <dbReference type="EMBL" id="RPA85458.1"/>
    </source>
</evidence>
<dbReference type="AlphaFoldDB" id="A0A3N4IL75"/>
<comment type="similarity">
    <text evidence="1">Belongs to the ADIP family.</text>
</comment>
<sequence>MELEAASRYVNGLLAKAGLVRGDPIRFDNPGKEPGTERRILNLVHELIARRERETEQMETLVMTVQALKNDNTKKETKIARLGDRIGDLEQQLASMKAQNRVAIGSQNSAEFALKTQREETARLKTLLMQVKSKCANDIRQRDVQIARMKDQLADNARRATGTRRQPAFMSTSYAAINAIEEPPVTDEAVILAQETTEELTERCRTLIDENDTLLSLLKRTLKMLNSIQGLDTEMGLDDEMEYEDNIGVNVANSEILANQLHEALTSLQQIVNQPNYVPVEEVHARDAEIARIKQESEKIEQEWKKAIALVDQWNKSVGKPPRNTDESMGRMEFSGISVSAESEHEDESDGPVSRKVPGGNGSNPDLSTVMEEDEGSEDERMAEDDHHEPARTPPQSMSPRQPVSEKKPPVSIEKLKRSIRTRGSLTPQEMEQLLKGEVDE</sequence>
<keyword evidence="6" id="KW-1185">Reference proteome</keyword>
<reference evidence="5 6" key="1">
    <citation type="journal article" date="2018" name="Nat. Ecol. Evol.">
        <title>Pezizomycetes genomes reveal the molecular basis of ectomycorrhizal truffle lifestyle.</title>
        <authorList>
            <person name="Murat C."/>
            <person name="Payen T."/>
            <person name="Noel B."/>
            <person name="Kuo A."/>
            <person name="Morin E."/>
            <person name="Chen J."/>
            <person name="Kohler A."/>
            <person name="Krizsan K."/>
            <person name="Balestrini R."/>
            <person name="Da Silva C."/>
            <person name="Montanini B."/>
            <person name="Hainaut M."/>
            <person name="Levati E."/>
            <person name="Barry K.W."/>
            <person name="Belfiori B."/>
            <person name="Cichocki N."/>
            <person name="Clum A."/>
            <person name="Dockter R.B."/>
            <person name="Fauchery L."/>
            <person name="Guy J."/>
            <person name="Iotti M."/>
            <person name="Le Tacon F."/>
            <person name="Lindquist E.A."/>
            <person name="Lipzen A."/>
            <person name="Malagnac F."/>
            <person name="Mello A."/>
            <person name="Molinier V."/>
            <person name="Miyauchi S."/>
            <person name="Poulain J."/>
            <person name="Riccioni C."/>
            <person name="Rubini A."/>
            <person name="Sitrit Y."/>
            <person name="Splivallo R."/>
            <person name="Traeger S."/>
            <person name="Wang M."/>
            <person name="Zifcakova L."/>
            <person name="Wipf D."/>
            <person name="Zambonelli A."/>
            <person name="Paolocci F."/>
            <person name="Nowrousian M."/>
            <person name="Ottonello S."/>
            <person name="Baldrian P."/>
            <person name="Spatafora J.W."/>
            <person name="Henrissat B."/>
            <person name="Nagy L.G."/>
            <person name="Aury J.M."/>
            <person name="Wincker P."/>
            <person name="Grigoriev I.V."/>
            <person name="Bonfante P."/>
            <person name="Martin F.M."/>
        </authorList>
    </citation>
    <scope>NUCLEOTIDE SEQUENCE [LARGE SCALE GENOMIC DNA]</scope>
    <source>
        <strain evidence="5 6">RN42</strain>
    </source>
</reference>
<evidence type="ECO:0000256" key="2">
    <source>
        <dbReference type="ARBA" id="ARBA00023054"/>
    </source>
</evidence>
<name>A0A3N4IL75_ASCIM</name>
<accession>A0A3N4IL75</accession>
<evidence type="ECO:0000256" key="3">
    <source>
        <dbReference type="SAM" id="Coils"/>
    </source>
</evidence>
<feature type="compositionally biased region" description="Acidic residues" evidence="4">
    <location>
        <begin position="371"/>
        <end position="383"/>
    </location>
</feature>
<evidence type="ECO:0008006" key="7">
    <source>
        <dbReference type="Google" id="ProtNLM"/>
    </source>
</evidence>
<evidence type="ECO:0000256" key="4">
    <source>
        <dbReference type="SAM" id="MobiDB-lite"/>
    </source>
</evidence>
<dbReference type="Proteomes" id="UP000275078">
    <property type="component" value="Unassembled WGS sequence"/>
</dbReference>
<organism evidence="5 6">
    <name type="scientific">Ascobolus immersus RN42</name>
    <dbReference type="NCBI Taxonomy" id="1160509"/>
    <lineage>
        <taxon>Eukaryota</taxon>
        <taxon>Fungi</taxon>
        <taxon>Dikarya</taxon>
        <taxon>Ascomycota</taxon>
        <taxon>Pezizomycotina</taxon>
        <taxon>Pezizomycetes</taxon>
        <taxon>Pezizales</taxon>
        <taxon>Ascobolaceae</taxon>
        <taxon>Ascobolus</taxon>
    </lineage>
</organism>
<evidence type="ECO:0000256" key="1">
    <source>
        <dbReference type="ARBA" id="ARBA00009291"/>
    </source>
</evidence>
<feature type="compositionally biased region" description="Basic and acidic residues" evidence="4">
    <location>
        <begin position="404"/>
        <end position="417"/>
    </location>
</feature>
<proteinExistence type="inferred from homology"/>
<keyword evidence="2 3" id="KW-0175">Coiled coil</keyword>
<dbReference type="OrthoDB" id="312015at2759"/>
<protein>
    <recommendedName>
        <fullName evidence="7">Afadin and alpha-actinin-binding-domain-containing protein</fullName>
    </recommendedName>
</protein>
<dbReference type="InterPro" id="IPR021622">
    <property type="entry name" value="Afadin/alpha-actinin-bd"/>
</dbReference>